<dbReference type="Pfam" id="PF06962">
    <property type="entry name" value="rRNA_methylase"/>
    <property type="match status" value="1"/>
</dbReference>
<reference evidence="1 2" key="1">
    <citation type="submission" date="2009-01" db="EMBL/GenBank/DDBJ databases">
        <authorList>
            <person name="Fulton L."/>
            <person name="Clifton S."/>
            <person name="Fulton B."/>
            <person name="Xu J."/>
            <person name="Minx P."/>
            <person name="Pepin K.H."/>
            <person name="Johnson M."/>
            <person name="Bhonagiri V."/>
            <person name="Nash W.E."/>
            <person name="Mardis E.R."/>
            <person name="Wilson R.K."/>
        </authorList>
    </citation>
    <scope>NUCLEOTIDE SEQUENCE [LARGE SCALE GENOMIC DNA]</scope>
    <source>
        <strain evidence="2">DSM 10507 / JCM 14656 / S5a33</strain>
    </source>
</reference>
<dbReference type="Gene3D" id="3.40.50.150">
    <property type="entry name" value="Vaccinia Virus protein VP39"/>
    <property type="match status" value="1"/>
</dbReference>
<dbReference type="InterPro" id="IPR010719">
    <property type="entry name" value="MnmM_MeTrfase"/>
</dbReference>
<dbReference type="PANTHER" id="PTHR35276:SF1">
    <property type="entry name" value="TRNA (MNM(5)S(2)U34)-METHYLTRANSFERASE, CHLOROPLASTIC"/>
    <property type="match status" value="1"/>
</dbReference>
<protein>
    <recommendedName>
        <fullName evidence="3">rRNA methylase</fullName>
    </recommendedName>
</protein>
<dbReference type="InterPro" id="IPR029063">
    <property type="entry name" value="SAM-dependent_MTases_sf"/>
</dbReference>
<reference evidence="1 2" key="2">
    <citation type="submission" date="2009-02" db="EMBL/GenBank/DDBJ databases">
        <title>Draft genome sequence of Blautia hydrogenotrophica DSM 10507 (Ruminococcus hydrogenotrophicus DSM 10507).</title>
        <authorList>
            <person name="Sudarsanam P."/>
            <person name="Ley R."/>
            <person name="Guruge J."/>
            <person name="Turnbaugh P.J."/>
            <person name="Mahowald M."/>
            <person name="Liep D."/>
            <person name="Gordon J."/>
        </authorList>
    </citation>
    <scope>NUCLEOTIDE SEQUENCE [LARGE SCALE GENOMIC DNA]</scope>
    <source>
        <strain evidence="2">DSM 10507 / JCM 14656 / S5a33</strain>
    </source>
</reference>
<organism evidence="1 2">
    <name type="scientific">Blautia hydrogenotrophica (strain DSM 10507 / JCM 14656 / S5a33)</name>
    <name type="common">Ruminococcus hydrogenotrophicus</name>
    <dbReference type="NCBI Taxonomy" id="476272"/>
    <lineage>
        <taxon>Bacteria</taxon>
        <taxon>Bacillati</taxon>
        <taxon>Bacillota</taxon>
        <taxon>Clostridia</taxon>
        <taxon>Lachnospirales</taxon>
        <taxon>Lachnospiraceae</taxon>
        <taxon>Blautia</taxon>
    </lineage>
</organism>
<dbReference type="HOGENOM" id="CLU_079190_1_0_9"/>
<dbReference type="PATRIC" id="fig|476272.21.peg.1166"/>
<comment type="caution">
    <text evidence="1">The sequence shown here is derived from an EMBL/GenBank/DDBJ whole genome shotgun (WGS) entry which is preliminary data.</text>
</comment>
<proteinExistence type="predicted"/>
<dbReference type="AlphaFoldDB" id="C0CQ79"/>
<dbReference type="eggNOG" id="COG2519">
    <property type="taxonomic scope" value="Bacteria"/>
</dbReference>
<sequence length="187" mass="21120">MKNYQITEWCHHFWREQIRPGDLCIDATMGNGKDTQVLCELTGKGGKVLAFDIQECALQATRERLRRAGVPENYELYCRSHVHMDEYAKEGSVSCIVFNLGYLPGGDHSKATRAESSIEAIEQGLRLLKKGGLMSLCIYSGGDSGYEEKDGVLAYLRTLDSQRYLVICSEYYNRPNHPPIPVLIVRL</sequence>
<dbReference type="SUPFAM" id="SSF53335">
    <property type="entry name" value="S-adenosyl-L-methionine-dependent methyltransferases"/>
    <property type="match status" value="1"/>
</dbReference>
<evidence type="ECO:0000313" key="1">
    <source>
        <dbReference type="EMBL" id="EEG48046.1"/>
    </source>
</evidence>
<evidence type="ECO:0000313" key="2">
    <source>
        <dbReference type="Proteomes" id="UP000003100"/>
    </source>
</evidence>
<name>C0CQ79_BLAHS</name>
<dbReference type="CDD" id="cd02440">
    <property type="entry name" value="AdoMet_MTases"/>
    <property type="match status" value="1"/>
</dbReference>
<gene>
    <name evidence="1" type="ORF">RUMHYD_03032</name>
</gene>
<accession>C0CQ79</accession>
<dbReference type="GeneID" id="86822436"/>
<dbReference type="EMBL" id="ACBZ01000165">
    <property type="protein sequence ID" value="EEG48046.1"/>
    <property type="molecule type" value="Genomic_DNA"/>
</dbReference>
<dbReference type="PANTHER" id="PTHR35276">
    <property type="entry name" value="S-ADENOSYL-L-METHIONINE-DEPENDENT METHYLTRANSFERASES SUPERFAMILY PROTEIN"/>
    <property type="match status" value="1"/>
</dbReference>
<dbReference type="Proteomes" id="UP000003100">
    <property type="component" value="Unassembled WGS sequence"/>
</dbReference>
<keyword evidence="2" id="KW-1185">Reference proteome</keyword>
<evidence type="ECO:0008006" key="3">
    <source>
        <dbReference type="Google" id="ProtNLM"/>
    </source>
</evidence>
<dbReference type="RefSeq" id="WP_005950867.1">
    <property type="nucleotide sequence ID" value="NZ_CP136423.1"/>
</dbReference>